<evidence type="ECO:0000313" key="3">
    <source>
        <dbReference type="Proteomes" id="UP000275078"/>
    </source>
</evidence>
<feature type="transmembrane region" description="Helical" evidence="1">
    <location>
        <begin position="63"/>
        <end position="84"/>
    </location>
</feature>
<dbReference type="Proteomes" id="UP000275078">
    <property type="component" value="Unassembled WGS sequence"/>
</dbReference>
<accession>A0A3N4HCM4</accession>
<evidence type="ECO:0000256" key="1">
    <source>
        <dbReference type="SAM" id="Phobius"/>
    </source>
</evidence>
<name>A0A3N4HCM4_ASCIM</name>
<organism evidence="2 3">
    <name type="scientific">Ascobolus immersus RN42</name>
    <dbReference type="NCBI Taxonomy" id="1160509"/>
    <lineage>
        <taxon>Eukaryota</taxon>
        <taxon>Fungi</taxon>
        <taxon>Dikarya</taxon>
        <taxon>Ascomycota</taxon>
        <taxon>Pezizomycotina</taxon>
        <taxon>Pezizomycetes</taxon>
        <taxon>Pezizales</taxon>
        <taxon>Ascobolaceae</taxon>
        <taxon>Ascobolus</taxon>
    </lineage>
</organism>
<proteinExistence type="predicted"/>
<gene>
    <name evidence="2" type="ORF">BJ508DRAFT_79860</name>
</gene>
<reference evidence="2 3" key="1">
    <citation type="journal article" date="2018" name="Nat. Ecol. Evol.">
        <title>Pezizomycetes genomes reveal the molecular basis of ectomycorrhizal truffle lifestyle.</title>
        <authorList>
            <person name="Murat C."/>
            <person name="Payen T."/>
            <person name="Noel B."/>
            <person name="Kuo A."/>
            <person name="Morin E."/>
            <person name="Chen J."/>
            <person name="Kohler A."/>
            <person name="Krizsan K."/>
            <person name="Balestrini R."/>
            <person name="Da Silva C."/>
            <person name="Montanini B."/>
            <person name="Hainaut M."/>
            <person name="Levati E."/>
            <person name="Barry K.W."/>
            <person name="Belfiori B."/>
            <person name="Cichocki N."/>
            <person name="Clum A."/>
            <person name="Dockter R.B."/>
            <person name="Fauchery L."/>
            <person name="Guy J."/>
            <person name="Iotti M."/>
            <person name="Le Tacon F."/>
            <person name="Lindquist E.A."/>
            <person name="Lipzen A."/>
            <person name="Malagnac F."/>
            <person name="Mello A."/>
            <person name="Molinier V."/>
            <person name="Miyauchi S."/>
            <person name="Poulain J."/>
            <person name="Riccioni C."/>
            <person name="Rubini A."/>
            <person name="Sitrit Y."/>
            <person name="Splivallo R."/>
            <person name="Traeger S."/>
            <person name="Wang M."/>
            <person name="Zifcakova L."/>
            <person name="Wipf D."/>
            <person name="Zambonelli A."/>
            <person name="Paolocci F."/>
            <person name="Nowrousian M."/>
            <person name="Ottonello S."/>
            <person name="Baldrian P."/>
            <person name="Spatafora J.W."/>
            <person name="Henrissat B."/>
            <person name="Nagy L.G."/>
            <person name="Aury J.M."/>
            <person name="Wincker P."/>
            <person name="Grigoriev I.V."/>
            <person name="Bonfante P."/>
            <person name="Martin F.M."/>
        </authorList>
    </citation>
    <scope>NUCLEOTIDE SEQUENCE [LARGE SCALE GENOMIC DNA]</scope>
    <source>
        <strain evidence="2 3">RN42</strain>
    </source>
</reference>
<protein>
    <submittedName>
        <fullName evidence="2">Uncharacterized protein</fullName>
    </submittedName>
</protein>
<keyword evidence="3" id="KW-1185">Reference proteome</keyword>
<keyword evidence="1" id="KW-1133">Transmembrane helix</keyword>
<keyword evidence="1" id="KW-0812">Transmembrane</keyword>
<keyword evidence="1" id="KW-0472">Membrane</keyword>
<sequence length="91" mass="10307">MPFDAIGFSGWVCSRHGLLVFLIPLSGSFHVRRIGPDLKAAWVGPYVETNAVSWRWLSAKSPLGFSLSFLSFLWGIFPLFFFLFSHDRGIK</sequence>
<evidence type="ECO:0000313" key="2">
    <source>
        <dbReference type="EMBL" id="RPA72075.1"/>
    </source>
</evidence>
<dbReference type="AlphaFoldDB" id="A0A3N4HCM4"/>
<dbReference type="EMBL" id="ML119881">
    <property type="protein sequence ID" value="RPA72075.1"/>
    <property type="molecule type" value="Genomic_DNA"/>
</dbReference>